<dbReference type="Gene3D" id="3.80.10.10">
    <property type="entry name" value="Ribonuclease Inhibitor"/>
    <property type="match status" value="1"/>
</dbReference>
<protein>
    <submittedName>
        <fullName evidence="1">Uncharacterized protein</fullName>
    </submittedName>
</protein>
<accession>A0A7R9ADK7</accession>
<dbReference type="EMBL" id="LR903629">
    <property type="protein sequence ID" value="CAD7252098.1"/>
    <property type="molecule type" value="Genomic_DNA"/>
</dbReference>
<dbReference type="SUPFAM" id="SSF52058">
    <property type="entry name" value="L domain-like"/>
    <property type="match status" value="1"/>
</dbReference>
<proteinExistence type="predicted"/>
<dbReference type="Proteomes" id="UP000677054">
    <property type="component" value="Unassembled WGS sequence"/>
</dbReference>
<dbReference type="InterPro" id="IPR032675">
    <property type="entry name" value="LRR_dom_sf"/>
</dbReference>
<sequence>MEKRSLHADENPILDIPDGFFQDIAVIQHIHCSSCKLGPTLKSGTFQFSPYYMNLDLSSNNISRVEPGAIVI</sequence>
<name>A0A7R9ADK7_9CRUS</name>
<dbReference type="OrthoDB" id="27267at2759"/>
<reference evidence="1" key="1">
    <citation type="submission" date="2020-11" db="EMBL/GenBank/DDBJ databases">
        <authorList>
            <person name="Tran Van P."/>
        </authorList>
    </citation>
    <scope>NUCLEOTIDE SEQUENCE</scope>
</reference>
<evidence type="ECO:0000313" key="1">
    <source>
        <dbReference type="EMBL" id="CAD7252098.1"/>
    </source>
</evidence>
<evidence type="ECO:0000313" key="2">
    <source>
        <dbReference type="Proteomes" id="UP000677054"/>
    </source>
</evidence>
<keyword evidence="2" id="KW-1185">Reference proteome</keyword>
<gene>
    <name evidence="1" type="ORF">DSTB1V02_LOCUS11859</name>
</gene>
<dbReference type="Pfam" id="PF00560">
    <property type="entry name" value="LRR_1"/>
    <property type="match status" value="1"/>
</dbReference>
<organism evidence="1">
    <name type="scientific">Darwinula stevensoni</name>
    <dbReference type="NCBI Taxonomy" id="69355"/>
    <lineage>
        <taxon>Eukaryota</taxon>
        <taxon>Metazoa</taxon>
        <taxon>Ecdysozoa</taxon>
        <taxon>Arthropoda</taxon>
        <taxon>Crustacea</taxon>
        <taxon>Oligostraca</taxon>
        <taxon>Ostracoda</taxon>
        <taxon>Podocopa</taxon>
        <taxon>Podocopida</taxon>
        <taxon>Darwinulocopina</taxon>
        <taxon>Darwinuloidea</taxon>
        <taxon>Darwinulidae</taxon>
        <taxon>Darwinula</taxon>
    </lineage>
</organism>
<dbReference type="InterPro" id="IPR001611">
    <property type="entry name" value="Leu-rich_rpt"/>
</dbReference>
<feature type="non-terminal residue" evidence="1">
    <location>
        <position position="72"/>
    </location>
</feature>
<dbReference type="AlphaFoldDB" id="A0A7R9ADK7"/>
<dbReference type="EMBL" id="CAJPEV010004112">
    <property type="protein sequence ID" value="CAG0901188.1"/>
    <property type="molecule type" value="Genomic_DNA"/>
</dbReference>